<sequence length="637" mass="68982">MTTHHPASQIRRVAPRDLISDADMRDNSLLRMDGTLTREPRGGLEMLFSDQRHHSVTLPSEARNGHAADIAFLIDHLCDHVMKDTRKELFVLDGHIRPGVLVLINDADWELEGEEACCPNAEAGAIDSAIQPCDALVAVSSLPSDVLKRNAAAGENLAWSRERHPWITFSLAHPTSQGRTANQACDRNRGRGKSKTGVVFDGGGSPAANSLRADARLSDEMCFDKRSRRPVAAKPLVCFLRIHHPPPISAVDRNGTPAARRAKCADGHDDTACCKYHQVWPEASVCVVLYFLQSAAGVSDRLHLSSPALPGIACPASVLDVRPSTATFQTPEKDTGRVFPLRTPRGCARQGWDCPAARRASLTSSSLSASAASIHPASPPPLSLPSQWIIRLENPRPLLSTNHPPSIYWYLGLRASCRGAHPRHTFPPSSSQARPREKLPPCPRLWASRPPGSFVVQHGGHPGWLAGCCGSARPARRISNTTTSKRPPSSQGGVRPISDPNPHSLLAGFNAAAAAAGPGLPDEPSSILMIIPPRLHHPCFQPVGLLQVTCANAAHKEHTRTAVPGVLRPRRARQVLFFLAWQPQRQDSRPGSIHLHAPQRSGGGKARQANAPPRHFCAETEQYTLGGLVQRDFAVCH</sequence>
<dbReference type="EMBL" id="LCWV01000011">
    <property type="protein sequence ID" value="PWI69631.1"/>
    <property type="molecule type" value="Genomic_DNA"/>
</dbReference>
<evidence type="ECO:0000256" key="6">
    <source>
        <dbReference type="SAM" id="MobiDB-lite"/>
    </source>
</evidence>
<dbReference type="InterPro" id="IPR016155">
    <property type="entry name" value="Mopterin_synth/thiamin_S_b"/>
</dbReference>
<protein>
    <recommendedName>
        <fullName evidence="5">Ubiquitin-related modifier 1</fullName>
    </recommendedName>
</protein>
<dbReference type="PANTHER" id="PTHR14986">
    <property type="entry name" value="RURM1 PROTEIN"/>
    <property type="match status" value="1"/>
</dbReference>
<keyword evidence="3 5" id="KW-0819">tRNA processing</keyword>
<evidence type="ECO:0000256" key="4">
    <source>
        <dbReference type="ARBA" id="ARBA00022786"/>
    </source>
</evidence>
<accession>A0A2U3E534</accession>
<keyword evidence="2" id="KW-1017">Isopeptide bond</keyword>
<evidence type="ECO:0000256" key="3">
    <source>
        <dbReference type="ARBA" id="ARBA00022694"/>
    </source>
</evidence>
<dbReference type="UniPathway" id="UPA00988"/>
<name>A0A2U3E534_PURLI</name>
<comment type="similarity">
    <text evidence="5">Belongs to the URM1 family.</text>
</comment>
<evidence type="ECO:0000256" key="2">
    <source>
        <dbReference type="ARBA" id="ARBA00022499"/>
    </source>
</evidence>
<evidence type="ECO:0000256" key="1">
    <source>
        <dbReference type="ARBA" id="ARBA00022490"/>
    </source>
</evidence>
<keyword evidence="1 5" id="KW-0963">Cytoplasm</keyword>
<comment type="subcellular location">
    <subcellularLocation>
        <location evidence="5">Cytoplasm</location>
    </subcellularLocation>
</comment>
<dbReference type="InterPro" id="IPR012675">
    <property type="entry name" value="Beta-grasp_dom_sf"/>
</dbReference>
<feature type="region of interest" description="Disordered" evidence="6">
    <location>
        <begin position="475"/>
        <end position="503"/>
    </location>
</feature>
<proteinExistence type="inferred from homology"/>
<feature type="region of interest" description="Disordered" evidence="6">
    <location>
        <begin position="587"/>
        <end position="612"/>
    </location>
</feature>
<reference evidence="7 8" key="1">
    <citation type="journal article" date="2016" name="Front. Microbiol.">
        <title>Genome and transcriptome sequences reveal the specific parasitism of the nematophagous Purpureocillium lilacinum 36-1.</title>
        <authorList>
            <person name="Xie J."/>
            <person name="Li S."/>
            <person name="Mo C."/>
            <person name="Xiao X."/>
            <person name="Peng D."/>
            <person name="Wang G."/>
            <person name="Xiao Y."/>
        </authorList>
    </citation>
    <scope>NUCLEOTIDE SEQUENCE [LARGE SCALE GENOMIC DNA]</scope>
    <source>
        <strain evidence="7 8">36-1</strain>
    </source>
</reference>
<gene>
    <name evidence="7" type="ORF">PCL_00543</name>
</gene>
<feature type="compositionally biased region" description="Polar residues" evidence="6">
    <location>
        <begin position="478"/>
        <end position="492"/>
    </location>
</feature>
<organism evidence="7 8">
    <name type="scientific">Purpureocillium lilacinum</name>
    <name type="common">Paecilomyces lilacinus</name>
    <dbReference type="NCBI Taxonomy" id="33203"/>
    <lineage>
        <taxon>Eukaryota</taxon>
        <taxon>Fungi</taxon>
        <taxon>Dikarya</taxon>
        <taxon>Ascomycota</taxon>
        <taxon>Pezizomycotina</taxon>
        <taxon>Sordariomycetes</taxon>
        <taxon>Hypocreomycetidae</taxon>
        <taxon>Hypocreales</taxon>
        <taxon>Ophiocordycipitaceae</taxon>
        <taxon>Purpureocillium</taxon>
    </lineage>
</organism>
<dbReference type="GO" id="GO:0034227">
    <property type="term" value="P:tRNA thio-modification"/>
    <property type="evidence" value="ECO:0007669"/>
    <property type="project" value="InterPro"/>
</dbReference>
<comment type="pathway">
    <text evidence="5">tRNA modification; 5-methoxycarbonylmethyl-2-thiouridine-tRNA biosynthesis.</text>
</comment>
<evidence type="ECO:0000313" key="8">
    <source>
        <dbReference type="Proteomes" id="UP000245956"/>
    </source>
</evidence>
<feature type="compositionally biased region" description="Polar residues" evidence="6">
    <location>
        <begin position="175"/>
        <end position="185"/>
    </location>
</feature>
<evidence type="ECO:0000256" key="5">
    <source>
        <dbReference type="RuleBase" id="RU361182"/>
    </source>
</evidence>
<dbReference type="Gene3D" id="3.10.20.30">
    <property type="match status" value="1"/>
</dbReference>
<feature type="region of interest" description="Disordered" evidence="6">
    <location>
        <begin position="175"/>
        <end position="201"/>
    </location>
</feature>
<dbReference type="CDD" id="cd01764">
    <property type="entry name" value="Ubl_Urm1"/>
    <property type="match status" value="1"/>
</dbReference>
<dbReference type="Pfam" id="PF09138">
    <property type="entry name" value="Urm1"/>
    <property type="match status" value="1"/>
</dbReference>
<dbReference type="GO" id="GO:0005737">
    <property type="term" value="C:cytoplasm"/>
    <property type="evidence" value="ECO:0007669"/>
    <property type="project" value="UniProtKB-SubCell"/>
</dbReference>
<feature type="region of interest" description="Disordered" evidence="6">
    <location>
        <begin position="422"/>
        <end position="443"/>
    </location>
</feature>
<dbReference type="InterPro" id="IPR015221">
    <property type="entry name" value="Urm1"/>
</dbReference>
<dbReference type="Proteomes" id="UP000245956">
    <property type="component" value="Unassembled WGS sequence"/>
</dbReference>
<dbReference type="SUPFAM" id="SSF54285">
    <property type="entry name" value="MoaD/ThiS"/>
    <property type="match status" value="1"/>
</dbReference>
<keyword evidence="4" id="KW-0833">Ubl conjugation pathway</keyword>
<comment type="caution">
    <text evidence="7">The sequence shown here is derived from an EMBL/GenBank/DDBJ whole genome shotgun (WGS) entry which is preliminary data.</text>
</comment>
<dbReference type="AlphaFoldDB" id="A0A2U3E534"/>
<evidence type="ECO:0000313" key="7">
    <source>
        <dbReference type="EMBL" id="PWI69631.1"/>
    </source>
</evidence>